<dbReference type="AlphaFoldDB" id="E2ZAE1"/>
<protein>
    <submittedName>
        <fullName evidence="1">Uncharacterized protein</fullName>
    </submittedName>
</protein>
<proteinExistence type="predicted"/>
<reference evidence="1 2" key="1">
    <citation type="submission" date="2010-08" db="EMBL/GenBank/DDBJ databases">
        <authorList>
            <person name="Weinstock G."/>
            <person name="Sodergren E."/>
            <person name="Clifton S."/>
            <person name="Fulton L."/>
            <person name="Fulton B."/>
            <person name="Courtney L."/>
            <person name="Fronick C."/>
            <person name="Harrison M."/>
            <person name="Strong C."/>
            <person name="Farmer C."/>
            <person name="Delahaunty K."/>
            <person name="Markovic C."/>
            <person name="Hall O."/>
            <person name="Minx P."/>
            <person name="Tomlinson C."/>
            <person name="Mitreva M."/>
            <person name="Hou S."/>
            <person name="Chen J."/>
            <person name="Wollam A."/>
            <person name="Pepin K.H."/>
            <person name="Johnson M."/>
            <person name="Bhonagiri V."/>
            <person name="Zhang X."/>
            <person name="Suruliraj S."/>
            <person name="Warren W."/>
            <person name="Chinwalla A."/>
            <person name="Mardis E.R."/>
            <person name="Wilson R.K."/>
        </authorList>
    </citation>
    <scope>NUCLEOTIDE SEQUENCE [LARGE SCALE GENOMIC DNA]</scope>
    <source>
        <strain evidence="1 2">F0359</strain>
    </source>
</reference>
<comment type="caution">
    <text evidence="1">The sequence shown here is derived from an EMBL/GenBank/DDBJ whole genome shotgun (WGS) entry which is preliminary data.</text>
</comment>
<dbReference type="EMBL" id="AECS01000011">
    <property type="protein sequence ID" value="EFQ04652.1"/>
    <property type="molecule type" value="Genomic_DNA"/>
</dbReference>
<name>E2ZAE1_9FIRM</name>
<evidence type="ECO:0000313" key="2">
    <source>
        <dbReference type="Proteomes" id="UP000003195"/>
    </source>
</evidence>
<keyword evidence="2" id="KW-1185">Reference proteome</keyword>
<dbReference type="STRING" id="706434.HMPREF9429_00397"/>
<sequence>MYMKYVGVTHNFNDMDYTDITRFSIGRIYWFKFYEDDLGPLDDVSIGQYVVVDTCRGLAVGRIVKKSDGGINLALNAGMSEENVTRQVVDFVNIEHIVARNKLIKEVGKAEKAMCDWINKNSIEDVYTILADQSVEFKDLLYARDQLVKKLEAEK</sequence>
<dbReference type="HOGENOM" id="CLU_1693406_0_0_9"/>
<evidence type="ECO:0000313" key="1">
    <source>
        <dbReference type="EMBL" id="EFQ04652.1"/>
    </source>
</evidence>
<accession>E2ZAE1</accession>
<gene>
    <name evidence="1" type="ORF">HMPREF9429_00397</name>
</gene>
<organism evidence="1 2">
    <name type="scientific">Megasphaera micronuciformis F0359</name>
    <dbReference type="NCBI Taxonomy" id="706434"/>
    <lineage>
        <taxon>Bacteria</taxon>
        <taxon>Bacillati</taxon>
        <taxon>Bacillota</taxon>
        <taxon>Negativicutes</taxon>
        <taxon>Veillonellales</taxon>
        <taxon>Veillonellaceae</taxon>
        <taxon>Megasphaera</taxon>
    </lineage>
</organism>
<dbReference type="Proteomes" id="UP000003195">
    <property type="component" value="Unassembled WGS sequence"/>
</dbReference>